<accession>A0AAW2JVA2</accession>
<proteinExistence type="predicted"/>
<name>A0AAW2JVA2_SESRA</name>
<dbReference type="EMBL" id="JACGWJ010000031">
    <property type="protein sequence ID" value="KAL0298305.1"/>
    <property type="molecule type" value="Genomic_DNA"/>
</dbReference>
<sequence length="128" mass="14528">MSWFGTIKTRVSSQFAALTFWLSQWPPLHDLAPGNTGLVRYGGLSGKLKFQIRSRFSHGGLFVVSFRRQHVPSSVSPWSPFLVRFVILSRKLFCILFSDVPLLGKFGRYRIFGGMLLMFRSPQSKIGS</sequence>
<evidence type="ECO:0000313" key="1">
    <source>
        <dbReference type="EMBL" id="KAL0298305.1"/>
    </source>
</evidence>
<reference evidence="1" key="2">
    <citation type="journal article" date="2024" name="Plant">
        <title>Genomic evolution and insights into agronomic trait innovations of Sesamum species.</title>
        <authorList>
            <person name="Miao H."/>
            <person name="Wang L."/>
            <person name="Qu L."/>
            <person name="Liu H."/>
            <person name="Sun Y."/>
            <person name="Le M."/>
            <person name="Wang Q."/>
            <person name="Wei S."/>
            <person name="Zheng Y."/>
            <person name="Lin W."/>
            <person name="Duan Y."/>
            <person name="Cao H."/>
            <person name="Xiong S."/>
            <person name="Wang X."/>
            <person name="Wei L."/>
            <person name="Li C."/>
            <person name="Ma Q."/>
            <person name="Ju M."/>
            <person name="Zhao R."/>
            <person name="Li G."/>
            <person name="Mu C."/>
            <person name="Tian Q."/>
            <person name="Mei H."/>
            <person name="Zhang T."/>
            <person name="Gao T."/>
            <person name="Zhang H."/>
        </authorList>
    </citation>
    <scope>NUCLEOTIDE SEQUENCE</scope>
    <source>
        <strain evidence="1">G02</strain>
    </source>
</reference>
<protein>
    <submittedName>
        <fullName evidence="1">Uncharacterized protein</fullName>
    </submittedName>
</protein>
<gene>
    <name evidence="1" type="ORF">Sradi_6490300</name>
</gene>
<dbReference type="AlphaFoldDB" id="A0AAW2JVA2"/>
<reference evidence="1" key="1">
    <citation type="submission" date="2020-06" db="EMBL/GenBank/DDBJ databases">
        <authorList>
            <person name="Li T."/>
            <person name="Hu X."/>
            <person name="Zhang T."/>
            <person name="Song X."/>
            <person name="Zhang H."/>
            <person name="Dai N."/>
            <person name="Sheng W."/>
            <person name="Hou X."/>
            <person name="Wei L."/>
        </authorList>
    </citation>
    <scope>NUCLEOTIDE SEQUENCE</scope>
    <source>
        <strain evidence="1">G02</strain>
        <tissue evidence="1">Leaf</tissue>
    </source>
</reference>
<organism evidence="1">
    <name type="scientific">Sesamum radiatum</name>
    <name type="common">Black benniseed</name>
    <dbReference type="NCBI Taxonomy" id="300843"/>
    <lineage>
        <taxon>Eukaryota</taxon>
        <taxon>Viridiplantae</taxon>
        <taxon>Streptophyta</taxon>
        <taxon>Embryophyta</taxon>
        <taxon>Tracheophyta</taxon>
        <taxon>Spermatophyta</taxon>
        <taxon>Magnoliopsida</taxon>
        <taxon>eudicotyledons</taxon>
        <taxon>Gunneridae</taxon>
        <taxon>Pentapetalae</taxon>
        <taxon>asterids</taxon>
        <taxon>lamiids</taxon>
        <taxon>Lamiales</taxon>
        <taxon>Pedaliaceae</taxon>
        <taxon>Sesamum</taxon>
    </lineage>
</organism>
<comment type="caution">
    <text evidence="1">The sequence shown here is derived from an EMBL/GenBank/DDBJ whole genome shotgun (WGS) entry which is preliminary data.</text>
</comment>